<proteinExistence type="predicted"/>
<evidence type="ECO:0000313" key="2">
    <source>
        <dbReference type="EMBL" id="GAA1829386.1"/>
    </source>
</evidence>
<feature type="region of interest" description="Disordered" evidence="1">
    <location>
        <begin position="21"/>
        <end position="59"/>
    </location>
</feature>
<keyword evidence="3" id="KW-1185">Reference proteome</keyword>
<reference evidence="2 3" key="1">
    <citation type="journal article" date="2019" name="Int. J. Syst. Evol. Microbiol.">
        <title>The Global Catalogue of Microorganisms (GCM) 10K type strain sequencing project: providing services to taxonomists for standard genome sequencing and annotation.</title>
        <authorList>
            <consortium name="The Broad Institute Genomics Platform"/>
            <consortium name="The Broad Institute Genome Sequencing Center for Infectious Disease"/>
            <person name="Wu L."/>
            <person name="Ma J."/>
        </authorList>
    </citation>
    <scope>NUCLEOTIDE SEQUENCE [LARGE SCALE GENOMIC DNA]</scope>
    <source>
        <strain evidence="2 3">JCM 16009</strain>
    </source>
</reference>
<comment type="caution">
    <text evidence="2">The sequence shown here is derived from an EMBL/GenBank/DDBJ whole genome shotgun (WGS) entry which is preliminary data.</text>
</comment>
<protein>
    <submittedName>
        <fullName evidence="2">Uncharacterized protein</fullName>
    </submittedName>
</protein>
<dbReference type="Proteomes" id="UP001500449">
    <property type="component" value="Unassembled WGS sequence"/>
</dbReference>
<sequence>MRYLEHVDVIHRVAWSGTWRVHRRSSATPGTPRRPAAAPPAPPTPPTGSRALGDPGFPAARRITDMADSFRFLHRRIPELLDEWSALHPATTERT</sequence>
<dbReference type="EMBL" id="BAAAQK010000001">
    <property type="protein sequence ID" value="GAA1829386.1"/>
    <property type="molecule type" value="Genomic_DNA"/>
</dbReference>
<name>A0ABN2MJW2_9PSEU</name>
<evidence type="ECO:0000256" key="1">
    <source>
        <dbReference type="SAM" id="MobiDB-lite"/>
    </source>
</evidence>
<dbReference type="RefSeq" id="WP_344411764.1">
    <property type="nucleotide sequence ID" value="NZ_BAAAQK010000001.1"/>
</dbReference>
<feature type="compositionally biased region" description="Pro residues" evidence="1">
    <location>
        <begin position="37"/>
        <end position="46"/>
    </location>
</feature>
<accession>A0ABN2MJW2</accession>
<evidence type="ECO:0000313" key="3">
    <source>
        <dbReference type="Proteomes" id="UP001500449"/>
    </source>
</evidence>
<gene>
    <name evidence="2" type="ORF">GCM10009836_04070</name>
</gene>
<feature type="compositionally biased region" description="Low complexity" evidence="1">
    <location>
        <begin position="26"/>
        <end position="36"/>
    </location>
</feature>
<organism evidence="2 3">
    <name type="scientific">Pseudonocardia ailaonensis</name>
    <dbReference type="NCBI Taxonomy" id="367279"/>
    <lineage>
        <taxon>Bacteria</taxon>
        <taxon>Bacillati</taxon>
        <taxon>Actinomycetota</taxon>
        <taxon>Actinomycetes</taxon>
        <taxon>Pseudonocardiales</taxon>
        <taxon>Pseudonocardiaceae</taxon>
        <taxon>Pseudonocardia</taxon>
    </lineage>
</organism>